<comment type="subcellular location">
    <subcellularLocation>
        <location evidence="5">Cytoplasm</location>
    </subcellularLocation>
</comment>
<dbReference type="GO" id="GO:0160206">
    <property type="term" value="F:tRNA (cytidine(32)/uridine(32)-2'-O)-methyltransferase activity"/>
    <property type="evidence" value="ECO:0007669"/>
    <property type="project" value="UniProtKB-EC"/>
</dbReference>
<dbReference type="InterPro" id="IPR029028">
    <property type="entry name" value="Alpha/beta_knot_MTases"/>
</dbReference>
<comment type="similarity">
    <text evidence="1">Belongs to the class IV-like SAM-binding methyltransferase superfamily. RNA methyltransferase TrmH family.</text>
</comment>
<keyword evidence="5" id="KW-0963">Cytoplasm</keyword>
<dbReference type="Proteomes" id="UP000388235">
    <property type="component" value="Chromosome"/>
</dbReference>
<keyword evidence="4 5" id="KW-0949">S-adenosyl-L-methionine</keyword>
<dbReference type="GO" id="GO:0005829">
    <property type="term" value="C:cytosol"/>
    <property type="evidence" value="ECO:0007669"/>
    <property type="project" value="TreeGrafter"/>
</dbReference>
<evidence type="ECO:0000313" key="8">
    <source>
        <dbReference type="Proteomes" id="UP000388235"/>
    </source>
</evidence>
<protein>
    <recommendedName>
        <fullName evidence="5">tRNA (cytidine/uridine-2'-O-)-methyltransferase TrmJ</fullName>
        <ecNumber evidence="5">2.1.1.200</ecNumber>
    </recommendedName>
    <alternativeName>
        <fullName evidence="5">tRNA (cytidine(32)/uridine(32)-2'-O)-methyltransferase</fullName>
    </alternativeName>
    <alternativeName>
        <fullName evidence="5">tRNA Cm32/Um32 methyltransferase</fullName>
    </alternativeName>
</protein>
<keyword evidence="5" id="KW-0819">tRNA processing</keyword>
<keyword evidence="2 5" id="KW-0489">Methyltransferase</keyword>
<comment type="subunit">
    <text evidence="5">Homodimer.</text>
</comment>
<comment type="catalytic activity">
    <reaction evidence="5">
        <text>cytidine(32) in tRNA + S-adenosyl-L-methionine = 2'-O-methylcytidine(32) in tRNA + S-adenosyl-L-homocysteine + H(+)</text>
        <dbReference type="Rhea" id="RHEA:42932"/>
        <dbReference type="Rhea" id="RHEA-COMP:10288"/>
        <dbReference type="Rhea" id="RHEA-COMP:10289"/>
        <dbReference type="ChEBI" id="CHEBI:15378"/>
        <dbReference type="ChEBI" id="CHEBI:57856"/>
        <dbReference type="ChEBI" id="CHEBI:59789"/>
        <dbReference type="ChEBI" id="CHEBI:74495"/>
        <dbReference type="ChEBI" id="CHEBI:82748"/>
        <dbReference type="EC" id="2.1.1.200"/>
    </reaction>
</comment>
<evidence type="ECO:0000256" key="4">
    <source>
        <dbReference type="ARBA" id="ARBA00022691"/>
    </source>
</evidence>
<evidence type="ECO:0000256" key="1">
    <source>
        <dbReference type="ARBA" id="ARBA00007228"/>
    </source>
</evidence>
<dbReference type="FunFam" id="3.40.1280.10:FF:000006">
    <property type="entry name" value="Uncharacterized tRNA/rRNA methyltransferase HI_0380"/>
    <property type="match status" value="1"/>
</dbReference>
<dbReference type="Pfam" id="PF00588">
    <property type="entry name" value="SpoU_methylase"/>
    <property type="match status" value="1"/>
</dbReference>
<dbReference type="GO" id="GO:0003723">
    <property type="term" value="F:RNA binding"/>
    <property type="evidence" value="ECO:0007669"/>
    <property type="project" value="InterPro"/>
</dbReference>
<evidence type="ECO:0000259" key="6">
    <source>
        <dbReference type="Pfam" id="PF00588"/>
    </source>
</evidence>
<dbReference type="RefSeq" id="WP_153713216.1">
    <property type="nucleotide sequence ID" value="NZ_CP045871.1"/>
</dbReference>
<sequence>MSTPHSPDEFLDRVRVVLLHTTHPGNIGAAARAMKTMGLRHLVLVKPKIFPSDIAVARSSHADDILDAAVVVETLDQAIGDCHFVVGTGDRTRTVPWPLFRPREMAEHARALPSSQSIAVVFGREDIGMTNDQMMQCNAQVQIPANPDYSSLNLGSAVQVLAYELRMAALGDDGQTAGRRDWDEAPATQADFERLVTHWQQSYLNAEFLDPNNPKAAMTRISRLLARAELDQIEVNILRGMLSTLDKWVARAKAGD</sequence>
<comment type="catalytic activity">
    <reaction evidence="5">
        <text>uridine(32) in tRNA + S-adenosyl-L-methionine = 2'-O-methyluridine(32) in tRNA + S-adenosyl-L-homocysteine + H(+)</text>
        <dbReference type="Rhea" id="RHEA:42936"/>
        <dbReference type="Rhea" id="RHEA-COMP:10107"/>
        <dbReference type="Rhea" id="RHEA-COMP:10290"/>
        <dbReference type="ChEBI" id="CHEBI:15378"/>
        <dbReference type="ChEBI" id="CHEBI:57856"/>
        <dbReference type="ChEBI" id="CHEBI:59789"/>
        <dbReference type="ChEBI" id="CHEBI:65315"/>
        <dbReference type="ChEBI" id="CHEBI:74478"/>
        <dbReference type="EC" id="2.1.1.200"/>
    </reaction>
</comment>
<dbReference type="AlphaFoldDB" id="A0A5Q2QBR3"/>
<dbReference type="EC" id="2.1.1.200" evidence="5"/>
<dbReference type="GO" id="GO:0106339">
    <property type="term" value="F:tRNA (cytidine(32)-2'-O)-methyltransferase activity"/>
    <property type="evidence" value="ECO:0007669"/>
    <property type="project" value="RHEA"/>
</dbReference>
<feature type="domain" description="tRNA/rRNA methyltransferase SpoU type" evidence="6">
    <location>
        <begin position="14"/>
        <end position="163"/>
    </location>
</feature>
<dbReference type="NCBIfam" id="TIGR00050">
    <property type="entry name" value="rRNA_methyl_1"/>
    <property type="match status" value="1"/>
</dbReference>
<dbReference type="GO" id="GO:0002128">
    <property type="term" value="P:tRNA nucleoside ribose methylation"/>
    <property type="evidence" value="ECO:0007669"/>
    <property type="project" value="TreeGrafter"/>
</dbReference>
<keyword evidence="8" id="KW-1185">Reference proteome</keyword>
<dbReference type="InterPro" id="IPR004384">
    <property type="entry name" value="RNA_MeTrfase_TrmJ/LasT"/>
</dbReference>
<comment type="function">
    <text evidence="5">Catalyzes the formation of 2'O-methylated cytidine (Cm32) or 2'O-methylated uridine (Um32) at position 32 in tRNA.</text>
</comment>
<dbReference type="PIRSF" id="PIRSF004808">
    <property type="entry name" value="LasT"/>
    <property type="match status" value="1"/>
</dbReference>
<dbReference type="InterPro" id="IPR001537">
    <property type="entry name" value="SpoU_MeTrfase"/>
</dbReference>
<dbReference type="InterPro" id="IPR029026">
    <property type="entry name" value="tRNA_m1G_MTases_N"/>
</dbReference>
<reference evidence="7 8" key="1">
    <citation type="submission" date="2019-11" db="EMBL/GenBank/DDBJ databases">
        <authorList>
            <person name="Khan S.A."/>
            <person name="Jeon C.O."/>
            <person name="Chun B.H."/>
        </authorList>
    </citation>
    <scope>NUCLEOTIDE SEQUENCE [LARGE SCALE GENOMIC DNA]</scope>
    <source>
        <strain evidence="7 8">IMCC 1097</strain>
    </source>
</reference>
<evidence type="ECO:0000256" key="3">
    <source>
        <dbReference type="ARBA" id="ARBA00022679"/>
    </source>
</evidence>
<dbReference type="OrthoDB" id="9806346at2"/>
<dbReference type="Gene3D" id="1.10.8.590">
    <property type="match status" value="1"/>
</dbReference>
<evidence type="ECO:0000256" key="2">
    <source>
        <dbReference type="ARBA" id="ARBA00022603"/>
    </source>
</evidence>
<organism evidence="7 8">
    <name type="scientific">Litorivicinus lipolyticus</name>
    <dbReference type="NCBI Taxonomy" id="418701"/>
    <lineage>
        <taxon>Bacteria</taxon>
        <taxon>Pseudomonadati</taxon>
        <taxon>Pseudomonadota</taxon>
        <taxon>Gammaproteobacteria</taxon>
        <taxon>Oceanospirillales</taxon>
        <taxon>Litorivicinaceae</taxon>
        <taxon>Litorivicinus</taxon>
    </lineage>
</organism>
<dbReference type="EMBL" id="CP045871">
    <property type="protein sequence ID" value="QGG79712.1"/>
    <property type="molecule type" value="Genomic_DNA"/>
</dbReference>
<proteinExistence type="inferred from homology"/>
<dbReference type="KEGG" id="llp:GH975_03665"/>
<dbReference type="Gene3D" id="3.40.1280.10">
    <property type="match status" value="1"/>
</dbReference>
<dbReference type="PANTHER" id="PTHR42786:SF2">
    <property type="entry name" value="TRNA (CYTIDINE_URIDINE-2'-O-)-METHYLTRANSFERASE TRMJ"/>
    <property type="match status" value="1"/>
</dbReference>
<evidence type="ECO:0000313" key="7">
    <source>
        <dbReference type="EMBL" id="QGG79712.1"/>
    </source>
</evidence>
<name>A0A5Q2QBR3_9GAMM</name>
<keyword evidence="3 7" id="KW-0808">Transferase</keyword>
<accession>A0A5Q2QBR3</accession>
<dbReference type="CDD" id="cd18093">
    <property type="entry name" value="SpoU-like_TrmJ"/>
    <property type="match status" value="1"/>
</dbReference>
<dbReference type="SUPFAM" id="SSF75217">
    <property type="entry name" value="alpha/beta knot"/>
    <property type="match status" value="1"/>
</dbReference>
<evidence type="ECO:0000256" key="5">
    <source>
        <dbReference type="RuleBase" id="RU362024"/>
    </source>
</evidence>
<dbReference type="PANTHER" id="PTHR42786">
    <property type="entry name" value="TRNA/RRNA METHYLTRANSFERASE"/>
    <property type="match status" value="1"/>
</dbReference>
<gene>
    <name evidence="5" type="primary">trmJ</name>
    <name evidence="7" type="ORF">GH975_03665</name>
</gene>